<reference evidence="15 16" key="1">
    <citation type="journal article" date="2020" name="Front. Microbiol.">
        <title>Single-cell genomics of novel Actinobacteria with the Wood-Ljungdahl pathway discovered in a serpentinizing system.</title>
        <authorList>
            <person name="Merino N."/>
            <person name="Kawai M."/>
            <person name="Boyd E.S."/>
            <person name="Colman D.R."/>
            <person name="McGlynn S.E."/>
            <person name="Nealson K.H."/>
            <person name="Kurokawa K."/>
            <person name="Hongoh Y."/>
        </authorList>
    </citation>
    <scope>NUCLEOTIDE SEQUENCE [LARGE SCALE GENOMIC DNA]</scope>
    <source>
        <strain evidence="10 18">S03</strain>
        <strain evidence="11 19">S34</strain>
        <strain evidence="12 16">S42</strain>
        <strain evidence="13 15">S44</strain>
        <strain evidence="14 17">S47</strain>
    </source>
</reference>
<dbReference type="InterPro" id="IPR033947">
    <property type="entry name" value="ETF_alpha_N"/>
</dbReference>
<evidence type="ECO:0000313" key="10">
    <source>
        <dbReference type="EMBL" id="GFP18787.1"/>
    </source>
</evidence>
<evidence type="ECO:0000256" key="1">
    <source>
        <dbReference type="ARBA" id="ARBA00005817"/>
    </source>
</evidence>
<dbReference type="SUPFAM" id="SSF52467">
    <property type="entry name" value="DHS-like NAD/FAD-binding domain"/>
    <property type="match status" value="1"/>
</dbReference>
<dbReference type="AlphaFoldDB" id="A0A6V8NFE5"/>
<evidence type="ECO:0000313" key="19">
    <source>
        <dbReference type="Proteomes" id="UP000588083"/>
    </source>
</evidence>
<dbReference type="GO" id="GO:0050660">
    <property type="term" value="F:flavin adenine dinucleotide binding"/>
    <property type="evidence" value="ECO:0007669"/>
    <property type="project" value="InterPro"/>
</dbReference>
<evidence type="ECO:0000313" key="12">
    <source>
        <dbReference type="EMBL" id="GFP32400.1"/>
    </source>
</evidence>
<evidence type="ECO:0000256" key="5">
    <source>
        <dbReference type="ARBA" id="ARBA00022827"/>
    </source>
</evidence>
<dbReference type="SUPFAM" id="SSF54862">
    <property type="entry name" value="4Fe-4S ferredoxins"/>
    <property type="match status" value="1"/>
</dbReference>
<feature type="domain" description="4Fe-4S ferredoxin-type" evidence="9">
    <location>
        <begin position="1"/>
        <end position="30"/>
    </location>
</feature>
<dbReference type="Proteomes" id="UP000588083">
    <property type="component" value="Unassembled WGS sequence"/>
</dbReference>
<dbReference type="EMBL" id="BLRU01000014">
    <property type="protein sequence ID" value="GFP18787.1"/>
    <property type="molecule type" value="Genomic_DNA"/>
</dbReference>
<evidence type="ECO:0000256" key="2">
    <source>
        <dbReference type="ARBA" id="ARBA00011355"/>
    </source>
</evidence>
<evidence type="ECO:0000256" key="8">
    <source>
        <dbReference type="PIRSR" id="PIRSR000089-1"/>
    </source>
</evidence>
<comment type="subunit">
    <text evidence="2">Heterodimer of an alpha and a beta subunit.</text>
</comment>
<evidence type="ECO:0000256" key="4">
    <source>
        <dbReference type="ARBA" id="ARBA00022630"/>
    </source>
</evidence>
<keyword evidence="3" id="KW-0813">Transport</keyword>
<evidence type="ECO:0000256" key="7">
    <source>
        <dbReference type="ARBA" id="ARBA00025649"/>
    </source>
</evidence>
<dbReference type="InterPro" id="IPR017896">
    <property type="entry name" value="4Fe4S_Fe-S-bd"/>
</dbReference>
<dbReference type="SUPFAM" id="SSF52402">
    <property type="entry name" value="Adenine nucleotide alpha hydrolases-like"/>
    <property type="match status" value="1"/>
</dbReference>
<comment type="cofactor">
    <cofactor evidence="8">
        <name>FAD</name>
        <dbReference type="ChEBI" id="CHEBI:57692"/>
    </cofactor>
    <text evidence="8">Binds 1 FAD per dimer.</text>
</comment>
<evidence type="ECO:0000256" key="3">
    <source>
        <dbReference type="ARBA" id="ARBA00022448"/>
    </source>
</evidence>
<accession>A0A6V8NFE5</accession>
<dbReference type="PROSITE" id="PS51379">
    <property type="entry name" value="4FE4S_FER_2"/>
    <property type="match status" value="2"/>
</dbReference>
<dbReference type="EMBL" id="BLSA01000071">
    <property type="protein sequence ID" value="GFP32400.1"/>
    <property type="molecule type" value="Genomic_DNA"/>
</dbReference>
<dbReference type="EMBL" id="BLRZ01000076">
    <property type="protein sequence ID" value="GFP30549.1"/>
    <property type="molecule type" value="Genomic_DNA"/>
</dbReference>
<dbReference type="InterPro" id="IPR001308">
    <property type="entry name" value="ETF_a/FixB"/>
</dbReference>
<evidence type="ECO:0000313" key="14">
    <source>
        <dbReference type="EMBL" id="GFP39602.1"/>
    </source>
</evidence>
<dbReference type="InterPro" id="IPR029035">
    <property type="entry name" value="DHS-like_NAD/FAD-binding_dom"/>
</dbReference>
<dbReference type="SMART" id="SM00893">
    <property type="entry name" value="ETF"/>
    <property type="match status" value="1"/>
</dbReference>
<dbReference type="InterPro" id="IPR014730">
    <property type="entry name" value="ETF_a/b_N"/>
</dbReference>
<dbReference type="EMBL" id="BLSD01000067">
    <property type="protein sequence ID" value="GFP39602.1"/>
    <property type="molecule type" value="Genomic_DNA"/>
</dbReference>
<protein>
    <submittedName>
        <fullName evidence="10">Electron transfer flavoprotein alpha subunit</fullName>
    </submittedName>
</protein>
<dbReference type="InterPro" id="IPR014731">
    <property type="entry name" value="ETF_asu_C"/>
</dbReference>
<evidence type="ECO:0000313" key="11">
    <source>
        <dbReference type="EMBL" id="GFP30549.1"/>
    </source>
</evidence>
<keyword evidence="4" id="KW-0285">Flavoprotein</keyword>
<dbReference type="Pfam" id="PF00766">
    <property type="entry name" value="ETF_alpha"/>
    <property type="match status" value="1"/>
</dbReference>
<dbReference type="Proteomes" id="UP000561271">
    <property type="component" value="Unassembled WGS sequence"/>
</dbReference>
<evidence type="ECO:0000313" key="18">
    <source>
        <dbReference type="Proteomes" id="UP000574717"/>
    </source>
</evidence>
<dbReference type="Proteomes" id="UP000568877">
    <property type="component" value="Unassembled WGS sequence"/>
</dbReference>
<evidence type="ECO:0000313" key="13">
    <source>
        <dbReference type="EMBL" id="GFP37136.1"/>
    </source>
</evidence>
<dbReference type="PANTHER" id="PTHR43153:SF1">
    <property type="entry name" value="ELECTRON TRANSFER FLAVOPROTEIN SUBUNIT ALPHA, MITOCHONDRIAL"/>
    <property type="match status" value="1"/>
</dbReference>
<evidence type="ECO:0000259" key="9">
    <source>
        <dbReference type="PROSITE" id="PS51379"/>
    </source>
</evidence>
<dbReference type="InterPro" id="IPR014729">
    <property type="entry name" value="Rossmann-like_a/b/a_fold"/>
</dbReference>
<feature type="binding site" evidence="8">
    <location>
        <begin position="348"/>
        <end position="352"/>
    </location>
    <ligand>
        <name>FAD</name>
        <dbReference type="ChEBI" id="CHEBI:57692"/>
    </ligand>
</feature>
<dbReference type="Pfam" id="PF13237">
    <property type="entry name" value="Fer4_10"/>
    <property type="match status" value="1"/>
</dbReference>
<dbReference type="Proteomes" id="UP000569018">
    <property type="component" value="Unassembled WGS sequence"/>
</dbReference>
<feature type="binding site" evidence="8">
    <location>
        <position position="386"/>
    </location>
    <ligand>
        <name>FAD</name>
        <dbReference type="ChEBI" id="CHEBI:57692"/>
    </ligand>
</feature>
<dbReference type="EMBL" id="BLSC01000052">
    <property type="protein sequence ID" value="GFP37136.1"/>
    <property type="molecule type" value="Genomic_DNA"/>
</dbReference>
<dbReference type="PANTHER" id="PTHR43153">
    <property type="entry name" value="ELECTRON TRANSFER FLAVOPROTEIN ALPHA"/>
    <property type="match status" value="1"/>
</dbReference>
<dbReference type="Pfam" id="PF01012">
    <property type="entry name" value="ETF"/>
    <property type="match status" value="1"/>
</dbReference>
<keyword evidence="6" id="KW-0249">Electron transport</keyword>
<dbReference type="GO" id="GO:0009055">
    <property type="term" value="F:electron transfer activity"/>
    <property type="evidence" value="ECO:0007669"/>
    <property type="project" value="InterPro"/>
</dbReference>
<dbReference type="PROSITE" id="PS00696">
    <property type="entry name" value="ETF_ALPHA"/>
    <property type="match status" value="1"/>
</dbReference>
<dbReference type="InterPro" id="IPR018206">
    <property type="entry name" value="ETF_asu_C_CS"/>
</dbReference>
<evidence type="ECO:0000313" key="15">
    <source>
        <dbReference type="Proteomes" id="UP000561271"/>
    </source>
</evidence>
<feature type="binding site" evidence="8">
    <location>
        <begin position="334"/>
        <end position="335"/>
    </location>
    <ligand>
        <name>FAD</name>
        <dbReference type="ChEBI" id="CHEBI:57692"/>
    </ligand>
</feature>
<sequence length="423" mass="45886">MDITIDLEKCTGCGLCLKACMYDAIRIVNKKAEIDENCTLCGACVEACTFNAISIAGIPVKAQDFSDYKGVWVFIENRNSQIAEVSYELLVEGRRLADTLGTTLAALAIGYGIKEKVSGLFDYGVDKVYLIESPLFENQLDDVFAKAIVQTISRYKPEIFLSGATSFGRSMIPRVAAILKTGLTADCTGLDIDANKKLLLQTRPTFGGNIMATIICPNNRPQMATVRPHAMGARGTETKNINYASLNHQENPSGLAQERGTPEVKRGDIIEIPIQENLFKSRLRLLETIDAIEEKINITDYDIIVSGGRGIGCAENFGLLRELADLLGGVVGASRAAVDSGWISYPHQVGQTGKTVNPKIYIACGISGAVQHLAGMQTSDVIIAINKDLDAPIFKIATYGIVGDLFEVVPRLIKRIKSGKKLF</sequence>
<dbReference type="Gene3D" id="3.30.70.20">
    <property type="match status" value="1"/>
</dbReference>
<evidence type="ECO:0000313" key="16">
    <source>
        <dbReference type="Proteomes" id="UP000568877"/>
    </source>
</evidence>
<keyword evidence="19" id="KW-1185">Reference proteome</keyword>
<keyword evidence="5 8" id="KW-0274">FAD</keyword>
<name>A0A6V8NFE5_9ACTN</name>
<dbReference type="FunFam" id="3.40.50.1220:FF:000001">
    <property type="entry name" value="Electron transfer flavoprotein, alpha subunit"/>
    <property type="match status" value="1"/>
</dbReference>
<comment type="function">
    <text evidence="7">The electron transfer flavoprotein serves as a specific electron acceptor for other dehydrogenases. It transfers the electrons to the main respiratory chain via ETF-ubiquinone oxidoreductase (ETF dehydrogenase).</text>
</comment>
<gene>
    <name evidence="10" type="ORF">HKBW3S03_00292</name>
    <name evidence="11" type="ORF">HKBW3S34_01469</name>
    <name evidence="12" type="ORF">HKBW3S42_00705</name>
    <name evidence="13" type="ORF">HKBW3S44_00816</name>
    <name evidence="14" type="ORF">HKBW3S47_01300</name>
</gene>
<dbReference type="PIRSF" id="PIRSF000089">
    <property type="entry name" value="Electra_flavoP_a"/>
    <property type="match status" value="1"/>
</dbReference>
<evidence type="ECO:0000313" key="17">
    <source>
        <dbReference type="Proteomes" id="UP000569018"/>
    </source>
</evidence>
<dbReference type="GO" id="GO:0033539">
    <property type="term" value="P:fatty acid beta-oxidation using acyl-CoA dehydrogenase"/>
    <property type="evidence" value="ECO:0007669"/>
    <property type="project" value="TreeGrafter"/>
</dbReference>
<dbReference type="CDD" id="cd01715">
    <property type="entry name" value="ETF_alpha"/>
    <property type="match status" value="1"/>
</dbReference>
<proteinExistence type="inferred from homology"/>
<organism evidence="10 18">
    <name type="scientific">Candidatus Hakubella thermalkaliphila</name>
    <dbReference type="NCBI Taxonomy" id="2754717"/>
    <lineage>
        <taxon>Bacteria</taxon>
        <taxon>Bacillati</taxon>
        <taxon>Actinomycetota</taxon>
        <taxon>Actinomycetota incertae sedis</taxon>
        <taxon>Candidatus Hakubellales</taxon>
        <taxon>Candidatus Hakubellaceae</taxon>
        <taxon>Candidatus Hakubella</taxon>
    </lineage>
</organism>
<comment type="caution">
    <text evidence="10">The sequence shown here is derived from an EMBL/GenBank/DDBJ whole genome shotgun (WGS) entry which is preliminary data.</text>
</comment>
<feature type="binding site" evidence="8">
    <location>
        <begin position="365"/>
        <end position="372"/>
    </location>
    <ligand>
        <name>FAD</name>
        <dbReference type="ChEBI" id="CHEBI:57692"/>
    </ligand>
</feature>
<evidence type="ECO:0000256" key="6">
    <source>
        <dbReference type="ARBA" id="ARBA00022982"/>
    </source>
</evidence>
<dbReference type="Gene3D" id="3.40.50.1220">
    <property type="entry name" value="TPP-binding domain"/>
    <property type="match status" value="1"/>
</dbReference>
<dbReference type="Proteomes" id="UP000574717">
    <property type="component" value="Unassembled WGS sequence"/>
</dbReference>
<feature type="domain" description="4Fe-4S ferredoxin-type" evidence="9">
    <location>
        <begin position="31"/>
        <end position="58"/>
    </location>
</feature>
<dbReference type="RefSeq" id="WP_176231412.1">
    <property type="nucleotide sequence ID" value="NZ_BLRU01000014.1"/>
</dbReference>
<dbReference type="Gene3D" id="3.40.50.620">
    <property type="entry name" value="HUPs"/>
    <property type="match status" value="1"/>
</dbReference>
<feature type="binding site" evidence="8">
    <location>
        <position position="309"/>
    </location>
    <ligand>
        <name>FAD</name>
        <dbReference type="ChEBI" id="CHEBI:57692"/>
    </ligand>
</feature>
<comment type="similarity">
    <text evidence="1">Belongs to the ETF alpha-subunit/FixB family.</text>
</comment>